<dbReference type="Gene3D" id="3.30.300.30">
    <property type="match status" value="1"/>
</dbReference>
<organism evidence="4 6">
    <name type="scientific">Orrella dioscoreae</name>
    <dbReference type="NCBI Taxonomy" id="1851544"/>
    <lineage>
        <taxon>Bacteria</taxon>
        <taxon>Pseudomonadati</taxon>
        <taxon>Pseudomonadota</taxon>
        <taxon>Betaproteobacteria</taxon>
        <taxon>Burkholderiales</taxon>
        <taxon>Alcaligenaceae</taxon>
        <taxon>Orrella</taxon>
    </lineage>
</organism>
<dbReference type="InterPro" id="IPR020845">
    <property type="entry name" value="AMP-binding_CS"/>
</dbReference>
<dbReference type="InterPro" id="IPR045851">
    <property type="entry name" value="AMP-bd_C_sf"/>
</dbReference>
<dbReference type="EMBL" id="LT907988">
    <property type="protein sequence ID" value="SOE48543.1"/>
    <property type="molecule type" value="Genomic_DNA"/>
</dbReference>
<gene>
    <name evidence="4" type="ORF">ODI_00679</name>
    <name evidence="5" type="ORF">ODI_R1500</name>
</gene>
<sequence>MSIVNAVALTAARSAGHHIRYFRQGALVGLSLSQLDVLAQRAARLLHDLGLRPGDRLGILARNGIEWVLLDLAAIKLGVVTAGFEWGKFPSVRPLLARYGLKAYYSDAPADNDAAQAAEGVNVRAALAALLEDESALHGAPDAGMPVMTYGPRDVTTLKFTSGSTGEPKGLAATVGSIDSSLYAAQSLFSHAAADSLLVFMPLSLLQQRYWIYSALVFGHDVTVAPFEFALEAARLVQPTVVMGVPGFYESLKRQAERQLGGGTALAERRECLRSLLGSRVRYMWTGSAPANPDTLAFFNEADFPVYEGYGMNETCIVTKNGPGSARAGSVGRVMPNKRLRLDEQGVLIVGSDYPVNTRYAYCGEGDNEKTFLPGGEVRTGDLARIDEDGFLYILGRADDVIVLANGRNIHTRHVEERIKSHPEVAECVLFGAGRAYLVAVVSPAAGAPDVAAIQRHIQGVNEAASADERVVKSLILSEPITVDSGLLTSQFKPRRKEIFRTFRGQIENLYGAAS</sequence>
<dbReference type="GO" id="GO:0004467">
    <property type="term" value="F:long-chain fatty acid-CoA ligase activity"/>
    <property type="evidence" value="ECO:0007669"/>
    <property type="project" value="UniProtKB-EC"/>
</dbReference>
<evidence type="ECO:0000313" key="4">
    <source>
        <dbReference type="EMBL" id="SBT27690.1"/>
    </source>
</evidence>
<proteinExistence type="inferred from homology"/>
<evidence type="ECO:0000256" key="1">
    <source>
        <dbReference type="ARBA" id="ARBA00006432"/>
    </source>
</evidence>
<evidence type="ECO:0000313" key="5">
    <source>
        <dbReference type="EMBL" id="SOE48543.1"/>
    </source>
</evidence>
<dbReference type="Proteomes" id="UP000078558">
    <property type="component" value="Chromosome I"/>
</dbReference>
<comment type="similarity">
    <text evidence="1">Belongs to the ATP-dependent AMP-binding enzyme family.</text>
</comment>
<dbReference type="EC" id="6.2.1.3" evidence="4"/>
<dbReference type="Pfam" id="PF23562">
    <property type="entry name" value="AMP-binding_C_3"/>
    <property type="match status" value="1"/>
</dbReference>
<dbReference type="STRING" id="1851544.ODI_00679"/>
<reference evidence="5 6" key="2">
    <citation type="submission" date="2017-08" db="EMBL/GenBank/DDBJ databases">
        <authorList>
            <person name="de Groot N.N."/>
        </authorList>
    </citation>
    <scope>NUCLEOTIDE SEQUENCE [LARGE SCALE GENOMIC DNA]</scope>
    <source>
        <strain evidence="5">Orrdi1</strain>
    </source>
</reference>
<dbReference type="PANTHER" id="PTHR43201:SF5">
    <property type="entry name" value="MEDIUM-CHAIN ACYL-COA LIGASE ACSF2, MITOCHONDRIAL"/>
    <property type="match status" value="1"/>
</dbReference>
<dbReference type="RefSeq" id="WP_067759697.1">
    <property type="nucleotide sequence ID" value="NZ_LT907988.1"/>
</dbReference>
<protein>
    <submittedName>
        <fullName evidence="4">Long-chain-fatty-acid--CoA ligase</fullName>
        <ecNumber evidence="4">6.2.1.3</ecNumber>
    </submittedName>
</protein>
<dbReference type="PANTHER" id="PTHR43201">
    <property type="entry name" value="ACYL-COA SYNTHETASE"/>
    <property type="match status" value="1"/>
</dbReference>
<dbReference type="InterPro" id="IPR000873">
    <property type="entry name" value="AMP-dep_synth/lig_dom"/>
</dbReference>
<dbReference type="InterPro" id="IPR042099">
    <property type="entry name" value="ANL_N_sf"/>
</dbReference>
<evidence type="ECO:0000313" key="6">
    <source>
        <dbReference type="Proteomes" id="UP000078558"/>
    </source>
</evidence>
<name>A0A1C3K854_9BURK</name>
<dbReference type="PROSITE" id="PS00455">
    <property type="entry name" value="AMP_BINDING"/>
    <property type="match status" value="1"/>
</dbReference>
<keyword evidence="6" id="KW-1185">Reference proteome</keyword>
<accession>A0A1C3K854</accession>
<dbReference type="Pfam" id="PF00501">
    <property type="entry name" value="AMP-binding"/>
    <property type="match status" value="1"/>
</dbReference>
<dbReference type="SUPFAM" id="SSF56801">
    <property type="entry name" value="Acetyl-CoA synthetase-like"/>
    <property type="match status" value="1"/>
</dbReference>
<dbReference type="AlphaFoldDB" id="A0A1C3K854"/>
<dbReference type="GO" id="GO:0031956">
    <property type="term" value="F:medium-chain fatty acid-CoA ligase activity"/>
    <property type="evidence" value="ECO:0007669"/>
    <property type="project" value="TreeGrafter"/>
</dbReference>
<dbReference type="KEGG" id="odi:ODI_R1500"/>
<evidence type="ECO:0000259" key="3">
    <source>
        <dbReference type="Pfam" id="PF00501"/>
    </source>
</evidence>
<dbReference type="Gene3D" id="3.40.50.12780">
    <property type="entry name" value="N-terminal domain of ligase-like"/>
    <property type="match status" value="1"/>
</dbReference>
<dbReference type="EMBL" id="FLRC01000055">
    <property type="protein sequence ID" value="SBT27690.1"/>
    <property type="molecule type" value="Genomic_DNA"/>
</dbReference>
<keyword evidence="2 4" id="KW-0436">Ligase</keyword>
<reference evidence="4 6" key="1">
    <citation type="submission" date="2016-06" db="EMBL/GenBank/DDBJ databases">
        <authorList>
            <person name="Kjaerup R.B."/>
            <person name="Dalgaard T.S."/>
            <person name="Juul-Madsen H.R."/>
        </authorList>
    </citation>
    <scope>NUCLEOTIDE SEQUENCE [LARGE SCALE GENOMIC DNA]</scope>
    <source>
        <strain evidence="4">Orrdi1</strain>
    </source>
</reference>
<evidence type="ECO:0000256" key="2">
    <source>
        <dbReference type="ARBA" id="ARBA00022598"/>
    </source>
</evidence>
<dbReference type="OrthoDB" id="9766486at2"/>
<feature type="domain" description="AMP-dependent synthetase/ligase" evidence="3">
    <location>
        <begin position="29"/>
        <end position="344"/>
    </location>
</feature>